<feature type="domain" description="4Fe-4S ferredoxin-type" evidence="4">
    <location>
        <begin position="1"/>
        <end position="29"/>
    </location>
</feature>
<comment type="caution">
    <text evidence="5">The sequence shown here is derived from an EMBL/GenBank/DDBJ whole genome shotgun (WGS) entry which is preliminary data.</text>
</comment>
<dbReference type="STRING" id="1781255.BH720_21510"/>
<dbReference type="RefSeq" id="WP_069969270.1">
    <property type="nucleotide sequence ID" value="NZ_CM124774.1"/>
</dbReference>
<gene>
    <name evidence="5" type="ORF">BH720_21510</name>
</gene>
<protein>
    <recommendedName>
        <fullName evidence="4">4Fe-4S ferredoxin-type domain-containing protein</fullName>
    </recommendedName>
</protein>
<dbReference type="GO" id="GO:0046872">
    <property type="term" value="F:metal ion binding"/>
    <property type="evidence" value="ECO:0007669"/>
    <property type="project" value="UniProtKB-KW"/>
</dbReference>
<organism evidence="5">
    <name type="scientific">Desertifilum tharense IPPAS B-1220</name>
    <dbReference type="NCBI Taxonomy" id="1781255"/>
    <lineage>
        <taxon>Bacteria</taxon>
        <taxon>Bacillati</taxon>
        <taxon>Cyanobacteriota</taxon>
        <taxon>Cyanophyceae</taxon>
        <taxon>Desertifilales</taxon>
        <taxon>Desertifilaceae</taxon>
        <taxon>Desertifilum</taxon>
    </lineage>
</organism>
<evidence type="ECO:0000256" key="1">
    <source>
        <dbReference type="ARBA" id="ARBA00022723"/>
    </source>
</evidence>
<name>A0A1E5QEP1_9CYAN</name>
<dbReference type="SUPFAM" id="SSF54862">
    <property type="entry name" value="4Fe-4S ferredoxins"/>
    <property type="match status" value="1"/>
</dbReference>
<dbReference type="PROSITE" id="PS00198">
    <property type="entry name" value="4FE4S_FER_1"/>
    <property type="match status" value="1"/>
</dbReference>
<accession>A0A1E5QEP1</accession>
<dbReference type="OrthoDB" id="9803397at2"/>
<evidence type="ECO:0000256" key="3">
    <source>
        <dbReference type="ARBA" id="ARBA00023014"/>
    </source>
</evidence>
<dbReference type="InterPro" id="IPR017896">
    <property type="entry name" value="4Fe4S_Fe-S-bd"/>
</dbReference>
<evidence type="ECO:0000259" key="4">
    <source>
        <dbReference type="PROSITE" id="PS51379"/>
    </source>
</evidence>
<reference evidence="5" key="1">
    <citation type="submission" date="2016-09" db="EMBL/GenBank/DDBJ databases">
        <title>Draft genome of thermotolerant cyanobacterium Desertifilum sp. strain IPPAS B-1220.</title>
        <authorList>
            <person name="Sinetova M.A."/>
            <person name="Bolakhan K."/>
            <person name="Zayadan B.K."/>
            <person name="Mironov K.S."/>
            <person name="Ustinova V."/>
            <person name="Kupriyanova E.V."/>
            <person name="Sidorov R.A."/>
            <person name="Skrypnik A.N."/>
            <person name="Gogoleva N.E."/>
            <person name="Gogolev Y.V."/>
            <person name="Los D.A."/>
        </authorList>
    </citation>
    <scope>NUCLEOTIDE SEQUENCE [LARGE SCALE GENOMIC DNA]</scope>
    <source>
        <strain evidence="5">IPPAS B-1220</strain>
    </source>
</reference>
<keyword evidence="1" id="KW-0479">Metal-binding</keyword>
<dbReference type="Pfam" id="PF00037">
    <property type="entry name" value="Fer4"/>
    <property type="match status" value="1"/>
</dbReference>
<proteinExistence type="predicted"/>
<sequence length="130" mass="14813">MTYSITDRCIDCDRCVLACPTGAIQHNGQRYEINPNLCNNCIGHYAVAQCWSACPTNHGCIPGVDKPFNTSIALNGSQDYWEKWFDTYNRMVAQLHLARHSEYWDSWFDRYAYRISGLLQSAHQAIGTDA</sequence>
<keyword evidence="2" id="KW-0408">Iron</keyword>
<keyword evidence="3" id="KW-0411">Iron-sulfur</keyword>
<dbReference type="AlphaFoldDB" id="A0A1E5QEP1"/>
<dbReference type="InterPro" id="IPR017900">
    <property type="entry name" value="4Fe4S_Fe_S_CS"/>
</dbReference>
<evidence type="ECO:0000313" key="5">
    <source>
        <dbReference type="EMBL" id="OEJ73129.1"/>
    </source>
</evidence>
<dbReference type="PROSITE" id="PS51379">
    <property type="entry name" value="4FE4S_FER_2"/>
    <property type="match status" value="1"/>
</dbReference>
<dbReference type="Gene3D" id="3.30.70.20">
    <property type="match status" value="1"/>
</dbReference>
<dbReference type="EMBL" id="MJGC01000099">
    <property type="protein sequence ID" value="OEJ73129.1"/>
    <property type="molecule type" value="Genomic_DNA"/>
</dbReference>
<dbReference type="GO" id="GO:0051536">
    <property type="term" value="F:iron-sulfur cluster binding"/>
    <property type="evidence" value="ECO:0007669"/>
    <property type="project" value="UniProtKB-KW"/>
</dbReference>
<evidence type="ECO:0000256" key="2">
    <source>
        <dbReference type="ARBA" id="ARBA00023004"/>
    </source>
</evidence>